<protein>
    <submittedName>
        <fullName evidence="1">Transcriptional regulator</fullName>
    </submittedName>
</protein>
<dbReference type="EMBL" id="LZEY01000023">
    <property type="protein sequence ID" value="OBU07788.1"/>
    <property type="molecule type" value="Genomic_DNA"/>
</dbReference>
<evidence type="ECO:0000313" key="1">
    <source>
        <dbReference type="EMBL" id="OBU07788.1"/>
    </source>
</evidence>
<dbReference type="OrthoDB" id="5682908at2"/>
<dbReference type="AlphaFoldDB" id="A0A1B8HFD8"/>
<gene>
    <name evidence="1" type="ORF">AYY18_06100</name>
</gene>
<dbReference type="Proteomes" id="UP000092377">
    <property type="component" value="Unassembled WGS sequence"/>
</dbReference>
<dbReference type="Gene3D" id="1.10.260.40">
    <property type="entry name" value="lambda repressor-like DNA-binding domains"/>
    <property type="match status" value="1"/>
</dbReference>
<evidence type="ECO:0000313" key="2">
    <source>
        <dbReference type="Proteomes" id="UP000092377"/>
    </source>
</evidence>
<reference evidence="2" key="1">
    <citation type="submission" date="2016-06" db="EMBL/GenBank/DDBJ databases">
        <authorList>
            <person name="Butler K."/>
        </authorList>
    </citation>
    <scope>NUCLEOTIDE SEQUENCE [LARGE SCALE GENOMIC DNA]</scope>
    <source>
        <strain evidence="2">GCSL-Mp20</strain>
    </source>
</reference>
<organism evidence="1 2">
    <name type="scientific">Morganella psychrotolerans</name>
    <dbReference type="NCBI Taxonomy" id="368603"/>
    <lineage>
        <taxon>Bacteria</taxon>
        <taxon>Pseudomonadati</taxon>
        <taxon>Pseudomonadota</taxon>
        <taxon>Gammaproteobacteria</taxon>
        <taxon>Enterobacterales</taxon>
        <taxon>Morganellaceae</taxon>
        <taxon>Morganella</taxon>
    </lineage>
</organism>
<sequence>MKNQAIQKAIHIAGGQKKLATLCGVSQPTVWRWLHGGGIDARFVMLIVRATNSEIAPSEIRPDLTDLISGSRETVS</sequence>
<dbReference type="InterPro" id="IPR010982">
    <property type="entry name" value="Lambda_DNA-bd_dom_sf"/>
</dbReference>
<comment type="caution">
    <text evidence="1">The sequence shown here is derived from an EMBL/GenBank/DDBJ whole genome shotgun (WGS) entry which is preliminary data.</text>
</comment>
<accession>A0A1B8HFD8</accession>
<keyword evidence="2" id="KW-1185">Reference proteome</keyword>
<dbReference type="GO" id="GO:0003677">
    <property type="term" value="F:DNA binding"/>
    <property type="evidence" value="ECO:0007669"/>
    <property type="project" value="InterPro"/>
</dbReference>
<dbReference type="Pfam" id="PF15943">
    <property type="entry name" value="YdaS_toxin"/>
    <property type="match status" value="1"/>
</dbReference>
<proteinExistence type="predicted"/>
<dbReference type="InterPro" id="IPR031856">
    <property type="entry name" value="YdaS_toxin-like"/>
</dbReference>
<dbReference type="SUPFAM" id="SSF47413">
    <property type="entry name" value="lambda repressor-like DNA-binding domains"/>
    <property type="match status" value="1"/>
</dbReference>
<name>A0A1B8HFD8_9GAMM</name>
<dbReference type="RefSeq" id="WP_067403063.1">
    <property type="nucleotide sequence ID" value="NZ_LZEY01000023.1"/>
</dbReference>